<name>A0AAV3QD76_LITER</name>
<reference evidence="2 3" key="1">
    <citation type="submission" date="2024-01" db="EMBL/GenBank/DDBJ databases">
        <title>The complete chloroplast genome sequence of Lithospermum erythrorhizon: insights into the phylogenetic relationship among Boraginaceae species and the maternal lineages of purple gromwells.</title>
        <authorList>
            <person name="Okada T."/>
            <person name="Watanabe K."/>
        </authorList>
    </citation>
    <scope>NUCLEOTIDE SEQUENCE [LARGE SCALE GENOMIC DNA]</scope>
</reference>
<sequence>MLAFLSSPAYIAKIGCGCAADLFSVISDSPNKSPELMTLFAGEKDKHPDWFVDLSLIPAEEPTREEGEGDSGLPHDKEHLIIT</sequence>
<feature type="compositionally biased region" description="Basic and acidic residues" evidence="1">
    <location>
        <begin position="73"/>
        <end position="83"/>
    </location>
</feature>
<organism evidence="2 3">
    <name type="scientific">Lithospermum erythrorhizon</name>
    <name type="common">Purple gromwell</name>
    <name type="synonym">Lithospermum officinale var. erythrorhizon</name>
    <dbReference type="NCBI Taxonomy" id="34254"/>
    <lineage>
        <taxon>Eukaryota</taxon>
        <taxon>Viridiplantae</taxon>
        <taxon>Streptophyta</taxon>
        <taxon>Embryophyta</taxon>
        <taxon>Tracheophyta</taxon>
        <taxon>Spermatophyta</taxon>
        <taxon>Magnoliopsida</taxon>
        <taxon>eudicotyledons</taxon>
        <taxon>Gunneridae</taxon>
        <taxon>Pentapetalae</taxon>
        <taxon>asterids</taxon>
        <taxon>lamiids</taxon>
        <taxon>Boraginales</taxon>
        <taxon>Boraginaceae</taxon>
        <taxon>Boraginoideae</taxon>
        <taxon>Lithospermeae</taxon>
        <taxon>Lithospermum</taxon>
    </lineage>
</organism>
<evidence type="ECO:0000256" key="1">
    <source>
        <dbReference type="SAM" id="MobiDB-lite"/>
    </source>
</evidence>
<gene>
    <name evidence="2" type="ORF">LIER_17739</name>
</gene>
<dbReference type="Proteomes" id="UP001454036">
    <property type="component" value="Unassembled WGS sequence"/>
</dbReference>
<feature type="region of interest" description="Disordered" evidence="1">
    <location>
        <begin position="61"/>
        <end position="83"/>
    </location>
</feature>
<dbReference type="AlphaFoldDB" id="A0AAV3QD76"/>
<comment type="caution">
    <text evidence="2">The sequence shown here is derived from an EMBL/GenBank/DDBJ whole genome shotgun (WGS) entry which is preliminary data.</text>
</comment>
<evidence type="ECO:0000313" key="2">
    <source>
        <dbReference type="EMBL" id="GAA0161415.1"/>
    </source>
</evidence>
<dbReference type="EMBL" id="BAABME010004169">
    <property type="protein sequence ID" value="GAA0161415.1"/>
    <property type="molecule type" value="Genomic_DNA"/>
</dbReference>
<keyword evidence="3" id="KW-1185">Reference proteome</keyword>
<evidence type="ECO:0000313" key="3">
    <source>
        <dbReference type="Proteomes" id="UP001454036"/>
    </source>
</evidence>
<accession>A0AAV3QD76</accession>
<proteinExistence type="predicted"/>
<protein>
    <submittedName>
        <fullName evidence="2">Uncharacterized protein</fullName>
    </submittedName>
</protein>